<accession>A0ABQ4NS64</accession>
<evidence type="ECO:0000259" key="2">
    <source>
        <dbReference type="Pfam" id="PF13579"/>
    </source>
</evidence>
<dbReference type="Proteomes" id="UP000761574">
    <property type="component" value="Unassembled WGS sequence"/>
</dbReference>
<dbReference type="InterPro" id="IPR028098">
    <property type="entry name" value="Glyco_trans_4-like_N"/>
</dbReference>
<dbReference type="EMBL" id="BPFB01000049">
    <property type="protein sequence ID" value="GIU01856.1"/>
    <property type="molecule type" value="Genomic_DNA"/>
</dbReference>
<keyword evidence="4" id="KW-1185">Reference proteome</keyword>
<organism evidence="3 4">
    <name type="scientific">Shewanella algidipiscicola</name>
    <dbReference type="NCBI Taxonomy" id="614070"/>
    <lineage>
        <taxon>Bacteria</taxon>
        <taxon>Pseudomonadati</taxon>
        <taxon>Pseudomonadota</taxon>
        <taxon>Gammaproteobacteria</taxon>
        <taxon>Alteromonadales</taxon>
        <taxon>Shewanellaceae</taxon>
        <taxon>Shewanella</taxon>
    </lineage>
</organism>
<protein>
    <submittedName>
        <fullName evidence="3">Glycosyltransferase WbuB</fullName>
    </submittedName>
</protein>
<dbReference type="PANTHER" id="PTHR12526:SF638">
    <property type="entry name" value="SPORE COAT PROTEIN SA"/>
    <property type="match status" value="1"/>
</dbReference>
<dbReference type="InterPro" id="IPR001296">
    <property type="entry name" value="Glyco_trans_1"/>
</dbReference>
<evidence type="ECO:0000259" key="1">
    <source>
        <dbReference type="Pfam" id="PF00534"/>
    </source>
</evidence>
<feature type="domain" description="Glycosyl transferase family 1" evidence="1">
    <location>
        <begin position="213"/>
        <end position="375"/>
    </location>
</feature>
<dbReference type="Gene3D" id="3.40.50.2000">
    <property type="entry name" value="Glycogen Phosphorylase B"/>
    <property type="match status" value="2"/>
</dbReference>
<dbReference type="Pfam" id="PF13579">
    <property type="entry name" value="Glyco_trans_4_4"/>
    <property type="match status" value="1"/>
</dbReference>
<dbReference type="Pfam" id="PF00534">
    <property type="entry name" value="Glycos_transf_1"/>
    <property type="match status" value="1"/>
</dbReference>
<sequence length="408" mass="45931">MRILYLHQYFATPSSNAGTRSYEMAKRLVAKGHDVTFVTSSAYLSTESAFTEGWNFLELEGIKLHVLHLPYSNRDSFIKRIFKFLQFSLLSTFKSLTVKADVVLATSTPLTIAIPGLIYSKLKRKPMVFEVRDLWPELPIAVGVIKNRFVIKLAQWFEKYTYHNSKRLIGLSPGMCDGITRHGVAKEHVFLATNSCDTTLFDVEKSVGERYKQEKLPFLNGRKLVVYTGTFGLINNVGYLVELAAKMRIIDNNICFVAIGDGMEKQAIIEKAKLVGVFEHNLYFLDPVPKTEIVSLLSAADLSMSLFGDVEPMWHNSANKLFDALASSTPIAINYGGWQKDFIEEYKCGLVLDPKHHDNSAASLSDFLLNDISYQTAVTNCHYLAYNKFSRDIMAGRVETALMEAVND</sequence>
<comment type="caution">
    <text evidence="3">The sequence shown here is derived from an EMBL/GenBank/DDBJ whole genome shotgun (WGS) entry which is preliminary data.</text>
</comment>
<evidence type="ECO:0000313" key="3">
    <source>
        <dbReference type="EMBL" id="GIU01856.1"/>
    </source>
</evidence>
<dbReference type="RefSeq" id="WP_119977551.1">
    <property type="nucleotide sequence ID" value="NZ_BPFB01000049.1"/>
</dbReference>
<reference evidence="3 4" key="1">
    <citation type="submission" date="2021-05" db="EMBL/GenBank/DDBJ databases">
        <title>Molecular characterization for Shewanella algae harboring chromosomal blaOXA-55-like strains isolated from clinical and environment sample.</title>
        <authorList>
            <person name="Ohama Y."/>
            <person name="Aoki K."/>
            <person name="Harada S."/>
            <person name="Moriya K."/>
            <person name="Ishii Y."/>
            <person name="Tateda K."/>
        </authorList>
    </citation>
    <scope>NUCLEOTIDE SEQUENCE [LARGE SCALE GENOMIC DNA]</scope>
    <source>
        <strain evidence="3 4">LMG 23746</strain>
    </source>
</reference>
<dbReference type="SUPFAM" id="SSF53756">
    <property type="entry name" value="UDP-Glycosyltransferase/glycogen phosphorylase"/>
    <property type="match status" value="1"/>
</dbReference>
<gene>
    <name evidence="3" type="ORF">TUM4630_31420</name>
</gene>
<dbReference type="CDD" id="cd03794">
    <property type="entry name" value="GT4_WbuB-like"/>
    <property type="match status" value="1"/>
</dbReference>
<evidence type="ECO:0000313" key="4">
    <source>
        <dbReference type="Proteomes" id="UP000761574"/>
    </source>
</evidence>
<name>A0ABQ4NS64_9GAMM</name>
<feature type="domain" description="Glycosyltransferase subfamily 4-like N-terminal" evidence="2">
    <location>
        <begin position="18"/>
        <end position="190"/>
    </location>
</feature>
<proteinExistence type="predicted"/>
<dbReference type="PANTHER" id="PTHR12526">
    <property type="entry name" value="GLYCOSYLTRANSFERASE"/>
    <property type="match status" value="1"/>
</dbReference>